<dbReference type="InterPro" id="IPR052043">
    <property type="entry name" value="PolySaccharide_Degr_Enz"/>
</dbReference>
<dbReference type="Proteomes" id="UP000215433">
    <property type="component" value="Unassembled WGS sequence"/>
</dbReference>
<evidence type="ECO:0000256" key="1">
    <source>
        <dbReference type="ARBA" id="ARBA00022801"/>
    </source>
</evidence>
<sequence length="391" mass="45277">MGSSRILNTYIQQLIETSTPQAPAWNIEKIRAGKPNTWNYIDGCMIKALIELHEITDRGVYLDFADRFIDYFVQDDGTIKYYDPKEYNLDNVNAGKTLYQLHEITGKTKYRKAMDTIYGQLEHQPRTKEGSFWHKLIYPNQIWLDGLYMAQPFYMQYELSYRDGRACSDSFHQFQVVHELMRNERNGLYYHAYDSSRREFWCDPVTGLSANFWLRAEGWFAMALIDTWELMPANMSAEKDALRRMFADLIDAMLPYQDPATGMWHQVINMGRIAPNYLETSGSAIFANAIMKGARLGVLDERYFDYGYKAFKGICDTCLNEEDGRLTLDNICLVAGLGNKNHREGTFDYYMREPKVRNDAKGVAPLVLAYIEVLRHEKAAAERDTAERDAA</sequence>
<dbReference type="Pfam" id="PF07470">
    <property type="entry name" value="Glyco_hydro_88"/>
    <property type="match status" value="1"/>
</dbReference>
<dbReference type="PANTHER" id="PTHR33886">
    <property type="entry name" value="UNSATURATED RHAMNOGALACTURONAN HYDROLASE (EUROFUNG)"/>
    <property type="match status" value="1"/>
</dbReference>
<accession>A0A229VWR5</accession>
<dbReference type="Gene3D" id="1.50.10.10">
    <property type="match status" value="1"/>
</dbReference>
<dbReference type="AlphaFoldDB" id="A0A229VWR5"/>
<keyword evidence="1 2" id="KW-0378">Hydrolase</keyword>
<organism evidence="2 3">
    <name type="scientific">Bifidobacterium vansinderenii</name>
    <dbReference type="NCBI Taxonomy" id="1984871"/>
    <lineage>
        <taxon>Bacteria</taxon>
        <taxon>Bacillati</taxon>
        <taxon>Actinomycetota</taxon>
        <taxon>Actinomycetes</taxon>
        <taxon>Bifidobacteriales</taxon>
        <taxon>Bifidobacteriaceae</taxon>
        <taxon>Bifidobacterium</taxon>
    </lineage>
</organism>
<gene>
    <name evidence="2" type="ORF">Tam10B_1942</name>
</gene>
<comment type="caution">
    <text evidence="2">The sequence shown here is derived from an EMBL/GenBank/DDBJ whole genome shotgun (WGS) entry which is preliminary data.</text>
</comment>
<protein>
    <submittedName>
        <fullName evidence="2">Glycosyl hydrolase family 88</fullName>
    </submittedName>
</protein>
<evidence type="ECO:0000313" key="2">
    <source>
        <dbReference type="EMBL" id="OXM99849.1"/>
    </source>
</evidence>
<name>A0A229VWR5_9BIFI</name>
<dbReference type="EMBL" id="NEWD01000028">
    <property type="protein sequence ID" value="OXM99849.1"/>
    <property type="molecule type" value="Genomic_DNA"/>
</dbReference>
<dbReference type="GO" id="GO:0005975">
    <property type="term" value="P:carbohydrate metabolic process"/>
    <property type="evidence" value="ECO:0007669"/>
    <property type="project" value="InterPro"/>
</dbReference>
<dbReference type="OrthoDB" id="6381507at2"/>
<proteinExistence type="predicted"/>
<dbReference type="SUPFAM" id="SSF48208">
    <property type="entry name" value="Six-hairpin glycosidases"/>
    <property type="match status" value="1"/>
</dbReference>
<reference evidence="2 3" key="1">
    <citation type="submission" date="2017-05" db="EMBL/GenBank/DDBJ databases">
        <title>Bifidobacterium vansinderenii sp. nov.</title>
        <authorList>
            <person name="Lugli G.A."/>
            <person name="Duranti S."/>
            <person name="Mangifesta M."/>
        </authorList>
    </citation>
    <scope>NUCLEOTIDE SEQUENCE [LARGE SCALE GENOMIC DNA]</scope>
    <source>
        <strain evidence="2 3">Tam10B</strain>
    </source>
</reference>
<evidence type="ECO:0000313" key="3">
    <source>
        <dbReference type="Proteomes" id="UP000215433"/>
    </source>
</evidence>
<dbReference type="InterPro" id="IPR008928">
    <property type="entry name" value="6-hairpin_glycosidase_sf"/>
</dbReference>
<dbReference type="GO" id="GO:0016787">
    <property type="term" value="F:hydrolase activity"/>
    <property type="evidence" value="ECO:0007669"/>
    <property type="project" value="UniProtKB-KW"/>
</dbReference>
<keyword evidence="3" id="KW-1185">Reference proteome</keyword>
<dbReference type="InterPro" id="IPR012341">
    <property type="entry name" value="6hp_glycosidase-like_sf"/>
</dbReference>
<dbReference type="InterPro" id="IPR010905">
    <property type="entry name" value="Glyco_hydro_88"/>
</dbReference>
<dbReference type="PANTHER" id="PTHR33886:SF8">
    <property type="entry name" value="UNSATURATED RHAMNOGALACTURONAN HYDROLASE (EUROFUNG)"/>
    <property type="match status" value="1"/>
</dbReference>
<dbReference type="RefSeq" id="WP_093961062.1">
    <property type="nucleotide sequence ID" value="NZ_NEWD01000028.1"/>
</dbReference>